<keyword evidence="7" id="KW-0418">Kinase</keyword>
<evidence type="ECO:0000256" key="1">
    <source>
        <dbReference type="ARBA" id="ARBA00000085"/>
    </source>
</evidence>
<evidence type="ECO:0000256" key="5">
    <source>
        <dbReference type="ARBA" id="ARBA00022679"/>
    </source>
</evidence>
<feature type="domain" description="HAMP" evidence="13">
    <location>
        <begin position="153"/>
        <end position="205"/>
    </location>
</feature>
<proteinExistence type="predicted"/>
<evidence type="ECO:0000259" key="13">
    <source>
        <dbReference type="PROSITE" id="PS50885"/>
    </source>
</evidence>
<dbReference type="SUPFAM" id="SSF47384">
    <property type="entry name" value="Homodimeric domain of signal transducing histidine kinase"/>
    <property type="match status" value="1"/>
</dbReference>
<dbReference type="SMART" id="SM00387">
    <property type="entry name" value="HATPase_c"/>
    <property type="match status" value="1"/>
</dbReference>
<dbReference type="PROSITE" id="PS50109">
    <property type="entry name" value="HIS_KIN"/>
    <property type="match status" value="1"/>
</dbReference>
<dbReference type="InterPro" id="IPR004358">
    <property type="entry name" value="Sig_transdc_His_kin-like_C"/>
</dbReference>
<name>A0ABW9QWZ1_9ACTN</name>
<accession>A0ABW9QWZ1</accession>
<keyword evidence="9" id="KW-0902">Two-component regulatory system</keyword>
<feature type="domain" description="Histidine kinase" evidence="12">
    <location>
        <begin position="213"/>
        <end position="427"/>
    </location>
</feature>
<evidence type="ECO:0000256" key="7">
    <source>
        <dbReference type="ARBA" id="ARBA00022777"/>
    </source>
</evidence>
<dbReference type="Proteomes" id="UP000437736">
    <property type="component" value="Unassembled WGS sequence"/>
</dbReference>
<dbReference type="PROSITE" id="PS50885">
    <property type="entry name" value="HAMP"/>
    <property type="match status" value="1"/>
</dbReference>
<keyword evidence="5" id="KW-0808">Transferase</keyword>
<gene>
    <name evidence="14" type="ORF">GHK86_15945</name>
</gene>
<protein>
    <recommendedName>
        <fullName evidence="3">histidine kinase</fullName>
        <ecNumber evidence="3">2.7.13.3</ecNumber>
    </recommendedName>
</protein>
<keyword evidence="4" id="KW-0597">Phosphoprotein</keyword>
<feature type="region of interest" description="Disordered" evidence="10">
    <location>
        <begin position="425"/>
        <end position="451"/>
    </location>
</feature>
<dbReference type="Pfam" id="PF00512">
    <property type="entry name" value="HisKA"/>
    <property type="match status" value="1"/>
</dbReference>
<dbReference type="Pfam" id="PF00672">
    <property type="entry name" value="HAMP"/>
    <property type="match status" value="1"/>
</dbReference>
<sequence length="451" mass="48815">MGRFFRSIRTRLLVATLLPAVLLLVGTFFAFNAIELSHQTQRDVQIADKVASAIGDALEQQPRAPIDYRVFQEILGTSELTVTRAGRTLYQSPTRLPRRSQVVQEHFEPGGLITIRTDIDTETGLTLKLTAVAAVALGLIVLVGLLATMLVMRAISEPVARAVRVADRLAGGDLDARMGATGDAQFNRLAHAFDDMAERIQETDTVQEQFLSDLAHEIATPINGVVGLARGALDQTIQPEGLAEAGQLLEEEAARLDKLLADLRQLRMPTLASAPDWQWVRVDRLVEALGRRFAPDAERAGLELVTRTRRIDLVSDPHLIERVVTNFLTNALRYTPAGGTVTLQLRRSHQEAVISVADTGVGISAEAQGRIFDRFYRADNSRDRVSGGTGLGLAIARRAAAALGARIELDSRPGEGSEFRLVLPVAPPEHPAPNDPPAGASRATVQAPGGR</sequence>
<dbReference type="InterPro" id="IPR005467">
    <property type="entry name" value="His_kinase_dom"/>
</dbReference>
<organism evidence="14 15">
    <name type="scientific">Acidiferrimicrobium australe</name>
    <dbReference type="NCBI Taxonomy" id="2664430"/>
    <lineage>
        <taxon>Bacteria</taxon>
        <taxon>Bacillati</taxon>
        <taxon>Actinomycetota</taxon>
        <taxon>Acidimicrobiia</taxon>
        <taxon>Acidimicrobiales</taxon>
        <taxon>Acidimicrobiaceae</taxon>
        <taxon>Acidiferrimicrobium</taxon>
    </lineage>
</organism>
<evidence type="ECO:0000256" key="2">
    <source>
        <dbReference type="ARBA" id="ARBA00004236"/>
    </source>
</evidence>
<feature type="compositionally biased region" description="Pro residues" evidence="10">
    <location>
        <begin position="425"/>
        <end position="436"/>
    </location>
</feature>
<dbReference type="PANTHER" id="PTHR43711">
    <property type="entry name" value="TWO-COMPONENT HISTIDINE KINASE"/>
    <property type="match status" value="1"/>
</dbReference>
<evidence type="ECO:0000256" key="9">
    <source>
        <dbReference type="ARBA" id="ARBA00023012"/>
    </source>
</evidence>
<evidence type="ECO:0000313" key="14">
    <source>
        <dbReference type="EMBL" id="MST34207.1"/>
    </source>
</evidence>
<dbReference type="CDD" id="cd00082">
    <property type="entry name" value="HisKA"/>
    <property type="match status" value="1"/>
</dbReference>
<dbReference type="PRINTS" id="PR00344">
    <property type="entry name" value="BCTRLSENSOR"/>
</dbReference>
<dbReference type="EC" id="2.7.13.3" evidence="3"/>
<evidence type="ECO:0000256" key="6">
    <source>
        <dbReference type="ARBA" id="ARBA00022692"/>
    </source>
</evidence>
<dbReference type="InterPro" id="IPR003594">
    <property type="entry name" value="HATPase_dom"/>
</dbReference>
<dbReference type="InterPro" id="IPR003660">
    <property type="entry name" value="HAMP_dom"/>
</dbReference>
<dbReference type="Gene3D" id="1.10.287.130">
    <property type="match status" value="1"/>
</dbReference>
<dbReference type="Pfam" id="PF02518">
    <property type="entry name" value="HATPase_c"/>
    <property type="match status" value="1"/>
</dbReference>
<feature type="transmembrane region" description="Helical" evidence="11">
    <location>
        <begin position="12"/>
        <end position="34"/>
    </location>
</feature>
<dbReference type="SUPFAM" id="SSF158472">
    <property type="entry name" value="HAMP domain-like"/>
    <property type="match status" value="1"/>
</dbReference>
<dbReference type="SMART" id="SM00304">
    <property type="entry name" value="HAMP"/>
    <property type="match status" value="1"/>
</dbReference>
<comment type="caution">
    <text evidence="14">The sequence shown here is derived from an EMBL/GenBank/DDBJ whole genome shotgun (WGS) entry which is preliminary data.</text>
</comment>
<dbReference type="SUPFAM" id="SSF55874">
    <property type="entry name" value="ATPase domain of HSP90 chaperone/DNA topoisomerase II/histidine kinase"/>
    <property type="match status" value="1"/>
</dbReference>
<keyword evidence="15" id="KW-1185">Reference proteome</keyword>
<dbReference type="InterPro" id="IPR036097">
    <property type="entry name" value="HisK_dim/P_sf"/>
</dbReference>
<dbReference type="SMART" id="SM00388">
    <property type="entry name" value="HisKA"/>
    <property type="match status" value="1"/>
</dbReference>
<keyword evidence="8 11" id="KW-1133">Transmembrane helix</keyword>
<keyword evidence="11" id="KW-0472">Membrane</keyword>
<comment type="catalytic activity">
    <reaction evidence="1">
        <text>ATP + protein L-histidine = ADP + protein N-phospho-L-histidine.</text>
        <dbReference type="EC" id="2.7.13.3"/>
    </reaction>
</comment>
<comment type="subcellular location">
    <subcellularLocation>
        <location evidence="2">Cell membrane</location>
    </subcellularLocation>
</comment>
<dbReference type="InterPro" id="IPR036890">
    <property type="entry name" value="HATPase_C_sf"/>
</dbReference>
<dbReference type="InterPro" id="IPR003661">
    <property type="entry name" value="HisK_dim/P_dom"/>
</dbReference>
<dbReference type="InterPro" id="IPR050736">
    <property type="entry name" value="Sensor_HK_Regulatory"/>
</dbReference>
<dbReference type="PANTHER" id="PTHR43711:SF1">
    <property type="entry name" value="HISTIDINE KINASE 1"/>
    <property type="match status" value="1"/>
</dbReference>
<evidence type="ECO:0000256" key="3">
    <source>
        <dbReference type="ARBA" id="ARBA00012438"/>
    </source>
</evidence>
<evidence type="ECO:0000256" key="11">
    <source>
        <dbReference type="SAM" id="Phobius"/>
    </source>
</evidence>
<dbReference type="Gene3D" id="3.30.565.10">
    <property type="entry name" value="Histidine kinase-like ATPase, C-terminal domain"/>
    <property type="match status" value="1"/>
</dbReference>
<dbReference type="EMBL" id="WJHE01000897">
    <property type="protein sequence ID" value="MST34207.1"/>
    <property type="molecule type" value="Genomic_DNA"/>
</dbReference>
<keyword evidence="6 11" id="KW-0812">Transmembrane</keyword>
<reference evidence="14 15" key="1">
    <citation type="submission" date="2019-11" db="EMBL/GenBank/DDBJ databases">
        <title>Acidiferrimicrobium australis gen. nov., sp. nov., an acidophilic and obligately heterotrophic, member of the Actinobacteria that catalyses dissimilatory oxido- reduction of iron isolated from metal-rich acidic water in Chile.</title>
        <authorList>
            <person name="Gonzalez D."/>
            <person name="Huber K."/>
            <person name="Hedrich S."/>
            <person name="Rojas-Villalobos C."/>
            <person name="Quatrini R."/>
            <person name="Dinamarca M.A."/>
            <person name="Schwarz A."/>
            <person name="Canales C."/>
            <person name="Nancucheo I."/>
        </authorList>
    </citation>
    <scope>NUCLEOTIDE SEQUENCE [LARGE SCALE GENOMIC DNA]</scope>
    <source>
        <strain evidence="14 15">USS-CCA1</strain>
    </source>
</reference>
<evidence type="ECO:0000259" key="12">
    <source>
        <dbReference type="PROSITE" id="PS50109"/>
    </source>
</evidence>
<dbReference type="CDD" id="cd06225">
    <property type="entry name" value="HAMP"/>
    <property type="match status" value="1"/>
</dbReference>
<feature type="transmembrane region" description="Helical" evidence="11">
    <location>
        <begin position="131"/>
        <end position="152"/>
    </location>
</feature>
<evidence type="ECO:0000256" key="8">
    <source>
        <dbReference type="ARBA" id="ARBA00022989"/>
    </source>
</evidence>
<evidence type="ECO:0000256" key="10">
    <source>
        <dbReference type="SAM" id="MobiDB-lite"/>
    </source>
</evidence>
<evidence type="ECO:0000256" key="4">
    <source>
        <dbReference type="ARBA" id="ARBA00022553"/>
    </source>
</evidence>
<evidence type="ECO:0000313" key="15">
    <source>
        <dbReference type="Proteomes" id="UP000437736"/>
    </source>
</evidence>